<dbReference type="InterPro" id="IPR036291">
    <property type="entry name" value="NAD(P)-bd_dom_sf"/>
</dbReference>
<evidence type="ECO:0000256" key="2">
    <source>
        <dbReference type="ARBA" id="ARBA00007598"/>
    </source>
</evidence>
<dbReference type="PANTHER" id="PTHR43580:SF2">
    <property type="entry name" value="CYTOKINE-LIKE NUCLEAR FACTOR N-PAC"/>
    <property type="match status" value="1"/>
</dbReference>
<feature type="compositionally biased region" description="Low complexity" evidence="6">
    <location>
        <begin position="135"/>
        <end position="156"/>
    </location>
</feature>
<dbReference type="GO" id="GO:0050661">
    <property type="term" value="F:NADP binding"/>
    <property type="evidence" value="ECO:0007669"/>
    <property type="project" value="InterPro"/>
</dbReference>
<dbReference type="Gene3D" id="3.40.50.720">
    <property type="entry name" value="NAD(P)-binding Rossmann-like Domain"/>
    <property type="match status" value="1"/>
</dbReference>
<dbReference type="Pfam" id="PF00855">
    <property type="entry name" value="PWWP"/>
    <property type="match status" value="1"/>
</dbReference>
<keyword evidence="9" id="KW-1185">Reference proteome</keyword>
<dbReference type="Gene3D" id="2.30.30.140">
    <property type="match status" value="1"/>
</dbReference>
<feature type="compositionally biased region" description="Basic and acidic residues" evidence="6">
    <location>
        <begin position="213"/>
        <end position="229"/>
    </location>
</feature>
<feature type="region of interest" description="Disordered" evidence="6">
    <location>
        <begin position="135"/>
        <end position="236"/>
    </location>
</feature>
<dbReference type="InterPro" id="IPR029154">
    <property type="entry name" value="HIBADH-like_NADP-bd"/>
</dbReference>
<dbReference type="InterPro" id="IPR000313">
    <property type="entry name" value="PWWP_dom"/>
</dbReference>
<name>A0A9N9RKS6_9DIPT</name>
<accession>A0A9N9RKS6</accession>
<evidence type="ECO:0000256" key="5">
    <source>
        <dbReference type="ARBA" id="ARBA00034140"/>
    </source>
</evidence>
<comment type="similarity">
    <text evidence="2">Belongs to the HIBADH-related family. NP60 subfamily.</text>
</comment>
<dbReference type="AlphaFoldDB" id="A0A9N9RKS6"/>
<dbReference type="SMART" id="SM00293">
    <property type="entry name" value="PWWP"/>
    <property type="match status" value="1"/>
</dbReference>
<dbReference type="GO" id="GO:0140673">
    <property type="term" value="P:transcription elongation-coupled chromatin remodeling"/>
    <property type="evidence" value="ECO:0007669"/>
    <property type="project" value="TreeGrafter"/>
</dbReference>
<evidence type="ECO:0000256" key="6">
    <source>
        <dbReference type="SAM" id="MobiDB-lite"/>
    </source>
</evidence>
<gene>
    <name evidence="8" type="ORF">CHIRRI_LOCUS1237</name>
</gene>
<evidence type="ECO:0000256" key="4">
    <source>
        <dbReference type="ARBA" id="ARBA00030287"/>
    </source>
</evidence>
<dbReference type="GO" id="GO:0000785">
    <property type="term" value="C:chromatin"/>
    <property type="evidence" value="ECO:0007669"/>
    <property type="project" value="TreeGrafter"/>
</dbReference>
<protein>
    <recommendedName>
        <fullName evidence="5">Cytokine-like nuclear factor N-PAC</fullName>
    </recommendedName>
    <alternativeName>
        <fullName evidence="4">Glyoxylate reductase 1 homolog</fullName>
    </alternativeName>
</protein>
<dbReference type="SUPFAM" id="SSF63748">
    <property type="entry name" value="Tudor/PWWP/MBT"/>
    <property type="match status" value="1"/>
</dbReference>
<evidence type="ECO:0000259" key="7">
    <source>
        <dbReference type="PROSITE" id="PS50812"/>
    </source>
</evidence>
<dbReference type="EMBL" id="OU895877">
    <property type="protein sequence ID" value="CAG9798252.1"/>
    <property type="molecule type" value="Genomic_DNA"/>
</dbReference>
<keyword evidence="3" id="KW-0158">Chromosome</keyword>
<dbReference type="GO" id="GO:0051287">
    <property type="term" value="F:NAD binding"/>
    <property type="evidence" value="ECO:0007669"/>
    <property type="project" value="InterPro"/>
</dbReference>
<reference evidence="8" key="2">
    <citation type="submission" date="2022-10" db="EMBL/GenBank/DDBJ databases">
        <authorList>
            <consortium name="ENA_rothamsted_submissions"/>
            <consortium name="culmorum"/>
            <person name="King R."/>
        </authorList>
    </citation>
    <scope>NUCLEOTIDE SEQUENCE</scope>
</reference>
<feature type="compositionally biased region" description="Polar residues" evidence="6">
    <location>
        <begin position="203"/>
        <end position="212"/>
    </location>
</feature>
<dbReference type="Gene3D" id="1.10.1040.10">
    <property type="entry name" value="N-(1-d-carboxylethyl)-l-norvaline Dehydrogenase, domain 2"/>
    <property type="match status" value="1"/>
</dbReference>
<evidence type="ECO:0000313" key="9">
    <source>
        <dbReference type="Proteomes" id="UP001153620"/>
    </source>
</evidence>
<dbReference type="OrthoDB" id="6727154at2759"/>
<dbReference type="GO" id="GO:0003677">
    <property type="term" value="F:DNA binding"/>
    <property type="evidence" value="ECO:0007669"/>
    <property type="project" value="TreeGrafter"/>
</dbReference>
<dbReference type="InterPro" id="IPR013328">
    <property type="entry name" value="6PGD_dom2"/>
</dbReference>
<evidence type="ECO:0000313" key="8">
    <source>
        <dbReference type="EMBL" id="CAG9798252.1"/>
    </source>
</evidence>
<dbReference type="Pfam" id="PF03446">
    <property type="entry name" value="NAD_binding_2"/>
    <property type="match status" value="1"/>
</dbReference>
<dbReference type="PANTHER" id="PTHR43580">
    <property type="entry name" value="OXIDOREDUCTASE GLYR1-RELATED"/>
    <property type="match status" value="1"/>
</dbReference>
<feature type="domain" description="PWWP" evidence="7">
    <location>
        <begin position="12"/>
        <end position="72"/>
    </location>
</feature>
<feature type="compositionally biased region" description="Basic and acidic residues" evidence="6">
    <location>
        <begin position="158"/>
        <end position="169"/>
    </location>
</feature>
<dbReference type="InterPro" id="IPR006115">
    <property type="entry name" value="6PGDH_NADP-bd"/>
</dbReference>
<dbReference type="GO" id="GO:0031491">
    <property type="term" value="F:nucleosome binding"/>
    <property type="evidence" value="ECO:0007669"/>
    <property type="project" value="TreeGrafter"/>
</dbReference>
<dbReference type="PROSITE" id="PS50812">
    <property type="entry name" value="PWWP"/>
    <property type="match status" value="1"/>
</dbReference>
<dbReference type="Pfam" id="PF14833">
    <property type="entry name" value="NAD_binding_11"/>
    <property type="match status" value="1"/>
</dbReference>
<sequence length="551" mass="60986">MADKSKAVPFKMNDLVWAKMPSYCHWPGRIVEPNTPQIAKLKKSPTQHCIFFFGSNNYAWLEEKSLKPFYEFKEEMKAKGKPKDLFAAAMNDIESFIENPENFSALFEPKTPVQKKKSAPKPKIKHDIEADFDSLISDNSVPSSPSPSKTSTQITSRKSIDKPKSEKVPQTKRKSTRESDTLLNEDMDIEPTAQPAAKKPRKSSQAPISSPKPNEKNPEESRRRSDVTDAAKALKSPRRTEASLNVYGLIGVGIMGSTILENLLASGHEVVIYNRTQSKCETFIAEKCTMAGSPREVFEQSYVTFVCVSDCDAVKEVVCDGERGIIAADCGGIEKGLVMLSSVDCETSRDIHGAVLMKDCRYLEAQIQGSKTEVKEGKSIVISAGEKSLHDDCKTCFNSFAKNTYYLGEEPETAVKMNLVLQSMAGVQLAALTEALTLADSLGLQLRDILEIIGLSNLNSDFIAEKGLVIVDEKFREPSKKVDTMQNDLKMALEFGDTLEQPLPLVGASKEVFKSAKRMGFGSEDCAAVYFALNFNKYCYDYGNYTENGTM</sequence>
<dbReference type="InterPro" id="IPR051265">
    <property type="entry name" value="HIBADH-related_NP60_sf"/>
</dbReference>
<reference evidence="8" key="1">
    <citation type="submission" date="2022-01" db="EMBL/GenBank/DDBJ databases">
        <authorList>
            <person name="King R."/>
        </authorList>
    </citation>
    <scope>NUCLEOTIDE SEQUENCE</scope>
</reference>
<evidence type="ECO:0000256" key="3">
    <source>
        <dbReference type="ARBA" id="ARBA00022454"/>
    </source>
</evidence>
<dbReference type="SUPFAM" id="SSF48179">
    <property type="entry name" value="6-phosphogluconate dehydrogenase C-terminal domain-like"/>
    <property type="match status" value="1"/>
</dbReference>
<dbReference type="InterPro" id="IPR008927">
    <property type="entry name" value="6-PGluconate_DH-like_C_sf"/>
</dbReference>
<evidence type="ECO:0000256" key="1">
    <source>
        <dbReference type="ARBA" id="ARBA00004286"/>
    </source>
</evidence>
<dbReference type="Proteomes" id="UP001153620">
    <property type="component" value="Chromosome 1"/>
</dbReference>
<dbReference type="SUPFAM" id="SSF51735">
    <property type="entry name" value="NAD(P)-binding Rossmann-fold domains"/>
    <property type="match status" value="1"/>
</dbReference>
<organism evidence="8 9">
    <name type="scientific">Chironomus riparius</name>
    <dbReference type="NCBI Taxonomy" id="315576"/>
    <lineage>
        <taxon>Eukaryota</taxon>
        <taxon>Metazoa</taxon>
        <taxon>Ecdysozoa</taxon>
        <taxon>Arthropoda</taxon>
        <taxon>Hexapoda</taxon>
        <taxon>Insecta</taxon>
        <taxon>Pterygota</taxon>
        <taxon>Neoptera</taxon>
        <taxon>Endopterygota</taxon>
        <taxon>Diptera</taxon>
        <taxon>Nematocera</taxon>
        <taxon>Chironomoidea</taxon>
        <taxon>Chironomidae</taxon>
        <taxon>Chironominae</taxon>
        <taxon>Chironomus</taxon>
    </lineage>
</organism>
<proteinExistence type="inferred from homology"/>
<comment type="subcellular location">
    <subcellularLocation>
        <location evidence="1">Chromosome</location>
    </subcellularLocation>
</comment>